<evidence type="ECO:0000313" key="3">
    <source>
        <dbReference type="Proteomes" id="UP000434172"/>
    </source>
</evidence>
<feature type="compositionally biased region" description="Basic and acidic residues" evidence="1">
    <location>
        <begin position="29"/>
        <end position="43"/>
    </location>
</feature>
<evidence type="ECO:0000256" key="1">
    <source>
        <dbReference type="SAM" id="MobiDB-lite"/>
    </source>
</evidence>
<comment type="caution">
    <text evidence="2">The sequence shown here is derived from an EMBL/GenBank/DDBJ whole genome shotgun (WGS) entry which is preliminary data.</text>
</comment>
<dbReference type="Proteomes" id="UP000434172">
    <property type="component" value="Unassembled WGS sequence"/>
</dbReference>
<organism evidence="2 3">
    <name type="scientific">Colletotrichum asianum</name>
    <dbReference type="NCBI Taxonomy" id="702518"/>
    <lineage>
        <taxon>Eukaryota</taxon>
        <taxon>Fungi</taxon>
        <taxon>Dikarya</taxon>
        <taxon>Ascomycota</taxon>
        <taxon>Pezizomycotina</taxon>
        <taxon>Sordariomycetes</taxon>
        <taxon>Hypocreomycetidae</taxon>
        <taxon>Glomerellales</taxon>
        <taxon>Glomerellaceae</taxon>
        <taxon>Colletotrichum</taxon>
        <taxon>Colletotrichum gloeosporioides species complex</taxon>
    </lineage>
</organism>
<evidence type="ECO:0000313" key="2">
    <source>
        <dbReference type="EMBL" id="KAF0332481.1"/>
    </source>
</evidence>
<gene>
    <name evidence="2" type="ORF">GQ607_000497</name>
</gene>
<sequence length="51" mass="6241">MHNKKDSYDNSCSFFRRQMRYPSHKKTQRNYESEPRADPERRRGTLLVLPI</sequence>
<proteinExistence type="predicted"/>
<reference evidence="2 3" key="1">
    <citation type="submission" date="2019-12" db="EMBL/GenBank/DDBJ databases">
        <title>A genome sequence resource for the geographically widespread anthracnose pathogen Colletotrichum asianum.</title>
        <authorList>
            <person name="Meng Y."/>
        </authorList>
    </citation>
    <scope>NUCLEOTIDE SEQUENCE [LARGE SCALE GENOMIC DNA]</scope>
    <source>
        <strain evidence="2 3">ICMP 18580</strain>
    </source>
</reference>
<protein>
    <submittedName>
        <fullName evidence="2">Uncharacterized protein</fullName>
    </submittedName>
</protein>
<accession>A0A8H3WUD0</accession>
<feature type="region of interest" description="Disordered" evidence="1">
    <location>
        <begin position="1"/>
        <end position="51"/>
    </location>
</feature>
<dbReference type="EMBL" id="WOWK01000001">
    <property type="protein sequence ID" value="KAF0332481.1"/>
    <property type="molecule type" value="Genomic_DNA"/>
</dbReference>
<keyword evidence="3" id="KW-1185">Reference proteome</keyword>
<name>A0A8H3WUD0_9PEZI</name>
<dbReference type="AlphaFoldDB" id="A0A8H3WUD0"/>
<feature type="compositionally biased region" description="Basic residues" evidence="1">
    <location>
        <begin position="17"/>
        <end position="28"/>
    </location>
</feature>